<feature type="domain" description="AMP-dependent synthetase/ligase" evidence="1">
    <location>
        <begin position="39"/>
        <end position="401"/>
    </location>
</feature>
<proteinExistence type="predicted"/>
<dbReference type="Pfam" id="PF13193">
    <property type="entry name" value="AMP-binding_C"/>
    <property type="match status" value="1"/>
</dbReference>
<dbReference type="Gene3D" id="3.30.300.30">
    <property type="match status" value="1"/>
</dbReference>
<name>A0A8H4TZG2_9HYPO</name>
<dbReference type="Proteomes" id="UP000635477">
    <property type="component" value="Unassembled WGS sequence"/>
</dbReference>
<dbReference type="AlphaFoldDB" id="A0A8H4TZG2"/>
<protein>
    <recommendedName>
        <fullName evidence="5">4-coumarate-CoA ligase</fullName>
    </recommendedName>
</protein>
<comment type="caution">
    <text evidence="3">The sequence shown here is derived from an EMBL/GenBank/DDBJ whole genome shotgun (WGS) entry which is preliminary data.</text>
</comment>
<evidence type="ECO:0000259" key="1">
    <source>
        <dbReference type="Pfam" id="PF00501"/>
    </source>
</evidence>
<dbReference type="InterPro" id="IPR042099">
    <property type="entry name" value="ANL_N_sf"/>
</dbReference>
<dbReference type="Pfam" id="PF00501">
    <property type="entry name" value="AMP-binding"/>
    <property type="match status" value="1"/>
</dbReference>
<dbReference type="CDD" id="cd05911">
    <property type="entry name" value="Firefly_Luc_like"/>
    <property type="match status" value="1"/>
</dbReference>
<evidence type="ECO:0000259" key="2">
    <source>
        <dbReference type="Pfam" id="PF13193"/>
    </source>
</evidence>
<evidence type="ECO:0000313" key="4">
    <source>
        <dbReference type="Proteomes" id="UP000635477"/>
    </source>
</evidence>
<dbReference type="PANTHER" id="PTHR24096:SF194">
    <property type="entry name" value="AMP-DEPENDENT SYNTHETASE_LIGASE DOMAIN-CONTAINING PROTEIN"/>
    <property type="match status" value="1"/>
</dbReference>
<dbReference type="Gene3D" id="3.40.50.12780">
    <property type="entry name" value="N-terminal domain of ligase-like"/>
    <property type="match status" value="1"/>
</dbReference>
<dbReference type="GO" id="GO:0016405">
    <property type="term" value="F:CoA-ligase activity"/>
    <property type="evidence" value="ECO:0007669"/>
    <property type="project" value="TreeGrafter"/>
</dbReference>
<sequence length="557" mass="61779">MPLSSPYPTLDIPEKNVLSYLFGNGDLSGEPLWIDSKDPSNNLSPRQLLPWVRRLGYGLERLGIQKGEVVLICTPNSIFIPVAFLGILGAGFIFSGVNPIYTVNEMAHQLTNTRAKAVLVHPQMLGTMLEAASKAGLPTERIFQFSDSECPPQHGVKDWRDMLGTPEQGNEWHWPELNAREAKSTIATINYSSGTTGLPKGVCVSHYNLIANVEQTVFMRYAHQPFTFGSRPQERWIGALPLSHAYGQMYTILMAVKLRVPIYIMSEFRYEEFLSIIGKYRITSLQVAPPILVMLSKRPETAKYDISSVKDILCGAAPLSRELQNDCQTRFHVQINQGWGMTEVTCGALHVPGGISDDTGSVGQLDPNCECKLVDDEGVEVGVGKPGEMLIRGPNVCLGYWRNEAATLESFDSDGYLKTGDIAVRDDKGFFWIVDRKKELIKVNALQVAPAELEATLLENNHVADAAVVGITLDGNEWPRAYVVVQDASKNKVSPKDIQDWISKRVAKHKRLVGGVVFIDSVPKLASGKIKRKEMRDWAKRDALELETSARNSRAKL</sequence>
<dbReference type="OrthoDB" id="6509636at2759"/>
<evidence type="ECO:0000313" key="3">
    <source>
        <dbReference type="EMBL" id="KAF4966981.1"/>
    </source>
</evidence>
<dbReference type="InterPro" id="IPR020845">
    <property type="entry name" value="AMP-binding_CS"/>
</dbReference>
<keyword evidence="4" id="KW-1185">Reference proteome</keyword>
<accession>A0A8H4TZG2</accession>
<dbReference type="EMBL" id="JABEYC010001259">
    <property type="protein sequence ID" value="KAF4966981.1"/>
    <property type="molecule type" value="Genomic_DNA"/>
</dbReference>
<gene>
    <name evidence="3" type="ORF">FZEAL_10589</name>
</gene>
<feature type="domain" description="AMP-binding enzyme C-terminal" evidence="2">
    <location>
        <begin position="452"/>
        <end position="529"/>
    </location>
</feature>
<dbReference type="SUPFAM" id="SSF56801">
    <property type="entry name" value="Acetyl-CoA synthetase-like"/>
    <property type="match status" value="1"/>
</dbReference>
<dbReference type="PANTHER" id="PTHR24096">
    <property type="entry name" value="LONG-CHAIN-FATTY-ACID--COA LIGASE"/>
    <property type="match status" value="1"/>
</dbReference>
<dbReference type="InterPro" id="IPR000873">
    <property type="entry name" value="AMP-dep_synth/lig_dom"/>
</dbReference>
<dbReference type="InterPro" id="IPR045851">
    <property type="entry name" value="AMP-bd_C_sf"/>
</dbReference>
<dbReference type="InterPro" id="IPR025110">
    <property type="entry name" value="AMP-bd_C"/>
</dbReference>
<dbReference type="PROSITE" id="PS00455">
    <property type="entry name" value="AMP_BINDING"/>
    <property type="match status" value="1"/>
</dbReference>
<reference evidence="3" key="1">
    <citation type="journal article" date="2020" name="BMC Genomics">
        <title>Correction to: Identification and distribution of gene clusters required for synthesis of sphingolipid metabolism inhibitors in diverse species of the filamentous fungus Fusarium.</title>
        <authorList>
            <person name="Kim H.S."/>
            <person name="Lohmar J.M."/>
            <person name="Busman M."/>
            <person name="Brown D.W."/>
            <person name="Naumann T.A."/>
            <person name="Divon H.H."/>
            <person name="Lysoe E."/>
            <person name="Uhlig S."/>
            <person name="Proctor R.H."/>
        </authorList>
    </citation>
    <scope>NUCLEOTIDE SEQUENCE</scope>
    <source>
        <strain evidence="3">NRRL 22465</strain>
    </source>
</reference>
<evidence type="ECO:0008006" key="5">
    <source>
        <dbReference type="Google" id="ProtNLM"/>
    </source>
</evidence>
<reference evidence="3" key="2">
    <citation type="submission" date="2020-05" db="EMBL/GenBank/DDBJ databases">
        <authorList>
            <person name="Kim H.-S."/>
            <person name="Proctor R.H."/>
            <person name="Brown D.W."/>
        </authorList>
    </citation>
    <scope>NUCLEOTIDE SEQUENCE</scope>
    <source>
        <strain evidence="3">NRRL 22465</strain>
    </source>
</reference>
<organism evidence="3 4">
    <name type="scientific">Fusarium zealandicum</name>
    <dbReference type="NCBI Taxonomy" id="1053134"/>
    <lineage>
        <taxon>Eukaryota</taxon>
        <taxon>Fungi</taxon>
        <taxon>Dikarya</taxon>
        <taxon>Ascomycota</taxon>
        <taxon>Pezizomycotina</taxon>
        <taxon>Sordariomycetes</taxon>
        <taxon>Hypocreomycetidae</taxon>
        <taxon>Hypocreales</taxon>
        <taxon>Nectriaceae</taxon>
        <taxon>Fusarium</taxon>
        <taxon>Fusarium staphyleae species complex</taxon>
    </lineage>
</organism>